<dbReference type="Pfam" id="PF03803">
    <property type="entry name" value="Scramblase"/>
    <property type="match status" value="1"/>
</dbReference>
<dbReference type="PANTHER" id="PTHR23248:SF9">
    <property type="entry name" value="PHOSPHOLIPID SCRAMBLASE"/>
    <property type="match status" value="1"/>
</dbReference>
<accession>A0ABP3FQ14</accession>
<organism evidence="1 2">
    <name type="scientific">Actinoallomurus spadix</name>
    <dbReference type="NCBI Taxonomy" id="79912"/>
    <lineage>
        <taxon>Bacteria</taxon>
        <taxon>Bacillati</taxon>
        <taxon>Actinomycetota</taxon>
        <taxon>Actinomycetes</taxon>
        <taxon>Streptosporangiales</taxon>
        <taxon>Thermomonosporaceae</taxon>
        <taxon>Actinoallomurus</taxon>
    </lineage>
</organism>
<comment type="caution">
    <text evidence="1">The sequence shown here is derived from an EMBL/GenBank/DDBJ whole genome shotgun (WGS) entry which is preliminary data.</text>
</comment>
<protein>
    <recommendedName>
        <fullName evidence="3">Scramblase</fullName>
    </recommendedName>
</protein>
<evidence type="ECO:0000313" key="2">
    <source>
        <dbReference type="Proteomes" id="UP001501822"/>
    </source>
</evidence>
<dbReference type="EMBL" id="BAAABM010000007">
    <property type="protein sequence ID" value="GAA0320552.1"/>
    <property type="molecule type" value="Genomic_DNA"/>
</dbReference>
<name>A0ABP3FQ14_9ACTN</name>
<proteinExistence type="predicted"/>
<dbReference type="Proteomes" id="UP001501822">
    <property type="component" value="Unassembled WGS sequence"/>
</dbReference>
<gene>
    <name evidence="1" type="ORF">GCM10010151_07800</name>
</gene>
<dbReference type="PANTHER" id="PTHR23248">
    <property type="entry name" value="PHOSPHOLIPID SCRAMBLASE-RELATED"/>
    <property type="match status" value="1"/>
</dbReference>
<evidence type="ECO:0000313" key="1">
    <source>
        <dbReference type="EMBL" id="GAA0320552.1"/>
    </source>
</evidence>
<keyword evidence="2" id="KW-1185">Reference proteome</keyword>
<sequence length="195" mass="21772">MSVDVLFDSPVVRVRQPGRILPTQARYEILGDRRDRLAFAEETDRRTRLQMLKATLPTAPPPDARILTVTDADDQAILLLTRHPNGRLAEVHRPDGTLVGRILATGTTRHYSLTDDQDQVVATAVGELSLKHFQVTAPSGARIAHVSKTWAGPVKEWLTPSDHYKIEFTRDISEPARTLIVMMTIMLDLSLFGPM</sequence>
<dbReference type="InterPro" id="IPR005552">
    <property type="entry name" value="Scramblase"/>
</dbReference>
<reference evidence="2" key="1">
    <citation type="journal article" date="2019" name="Int. J. Syst. Evol. Microbiol.">
        <title>The Global Catalogue of Microorganisms (GCM) 10K type strain sequencing project: providing services to taxonomists for standard genome sequencing and annotation.</title>
        <authorList>
            <consortium name="The Broad Institute Genomics Platform"/>
            <consortium name="The Broad Institute Genome Sequencing Center for Infectious Disease"/>
            <person name="Wu L."/>
            <person name="Ma J."/>
        </authorList>
    </citation>
    <scope>NUCLEOTIDE SEQUENCE [LARGE SCALE GENOMIC DNA]</scope>
    <source>
        <strain evidence="2">JCM 3146</strain>
    </source>
</reference>
<evidence type="ECO:0008006" key="3">
    <source>
        <dbReference type="Google" id="ProtNLM"/>
    </source>
</evidence>